<keyword evidence="8 13" id="KW-0418">Kinase</keyword>
<dbReference type="EMBL" id="NGJZ01000005">
    <property type="protein sequence ID" value="RSU05896.1"/>
    <property type="molecule type" value="Genomic_DNA"/>
</dbReference>
<keyword evidence="3 13" id="KW-1003">Cell membrane</keyword>
<feature type="coiled-coil region" evidence="14">
    <location>
        <begin position="112"/>
        <end position="139"/>
    </location>
</feature>
<dbReference type="InterPro" id="IPR005467">
    <property type="entry name" value="His_kinase_dom"/>
</dbReference>
<feature type="transmembrane region" description="Helical" evidence="15">
    <location>
        <begin position="52"/>
        <end position="74"/>
    </location>
</feature>
<dbReference type="GO" id="GO:0005524">
    <property type="term" value="F:ATP binding"/>
    <property type="evidence" value="ECO:0007669"/>
    <property type="project" value="UniProtKB-UniRule"/>
</dbReference>
<evidence type="ECO:0000256" key="1">
    <source>
        <dbReference type="ARBA" id="ARBA00000085"/>
    </source>
</evidence>
<dbReference type="SMART" id="SM00387">
    <property type="entry name" value="HATPase_c"/>
    <property type="match status" value="1"/>
</dbReference>
<proteinExistence type="predicted"/>
<feature type="domain" description="Histidine kinase" evidence="16">
    <location>
        <begin position="158"/>
        <end position="353"/>
    </location>
</feature>
<evidence type="ECO:0000256" key="7">
    <source>
        <dbReference type="ARBA" id="ARBA00022741"/>
    </source>
</evidence>
<sequence>MIAKMSRLTIFLYTFLLLLLLLFFSGILFFHGVGVKNWLVAFVQVKIFYIPISAYLFFLAFSISLFINIVLYFIRRTQYGRLEENIRILSSENYDIPLFEKKIPHAEDDEYIPEIEKDLKKIKQKMLSMSQELQVLSSKPELVKGESKEMILQEERKRLARELHDSVSQQLFAATMMLSAVTEEADKQEISPSLYKQLKMVSGIINTSQSEMRALLLHLRPINLEGKSLKKGIEQLLVELKTKIKIDLFWEIDDVVLPMGIEDHLFRIVQELLSNTLRHAKASSLDVFLNQTTESVSLRVVDDGVGFDVNQKKLGSYGLQNICERVSGMGGSCKIISFKNKGTSIEIKIPIAKGEVG</sequence>
<dbReference type="PANTHER" id="PTHR24421">
    <property type="entry name" value="NITRATE/NITRITE SENSOR PROTEIN NARX-RELATED"/>
    <property type="match status" value="1"/>
</dbReference>
<evidence type="ECO:0000256" key="12">
    <source>
        <dbReference type="ARBA" id="ARBA00023136"/>
    </source>
</evidence>
<dbReference type="Proteomes" id="UP000288669">
    <property type="component" value="Unassembled WGS sequence"/>
</dbReference>
<keyword evidence="10 15" id="KW-1133">Transmembrane helix</keyword>
<evidence type="ECO:0000256" key="11">
    <source>
        <dbReference type="ARBA" id="ARBA00023012"/>
    </source>
</evidence>
<evidence type="ECO:0000256" key="13">
    <source>
        <dbReference type="PIRNR" id="PIRNR037431"/>
    </source>
</evidence>
<evidence type="ECO:0000256" key="2">
    <source>
        <dbReference type="ARBA" id="ARBA00004651"/>
    </source>
</evidence>
<dbReference type="OrthoDB" id="9795828at2"/>
<keyword evidence="6 15" id="KW-0812">Transmembrane</keyword>
<keyword evidence="18" id="KW-1185">Reference proteome</keyword>
<dbReference type="PANTHER" id="PTHR24421:SF37">
    <property type="entry name" value="SENSOR HISTIDINE KINASE NARS"/>
    <property type="match status" value="1"/>
</dbReference>
<dbReference type="CDD" id="cd16917">
    <property type="entry name" value="HATPase_UhpB-NarQ-NarX-like"/>
    <property type="match status" value="1"/>
</dbReference>
<organism evidence="17 18">
    <name type="scientific">Vagococcus entomophilus</name>
    <dbReference type="NCBI Taxonomy" id="1160095"/>
    <lineage>
        <taxon>Bacteria</taxon>
        <taxon>Bacillati</taxon>
        <taxon>Bacillota</taxon>
        <taxon>Bacilli</taxon>
        <taxon>Lactobacillales</taxon>
        <taxon>Enterococcaceae</taxon>
        <taxon>Vagococcus</taxon>
    </lineage>
</organism>
<dbReference type="InterPro" id="IPR036890">
    <property type="entry name" value="HATPase_C_sf"/>
</dbReference>
<evidence type="ECO:0000259" key="16">
    <source>
        <dbReference type="PROSITE" id="PS50109"/>
    </source>
</evidence>
<dbReference type="SUPFAM" id="SSF55874">
    <property type="entry name" value="ATPase domain of HSP90 chaperone/DNA topoisomerase II/histidine kinase"/>
    <property type="match status" value="1"/>
</dbReference>
<gene>
    <name evidence="17" type="ORF">CBF30_11320</name>
</gene>
<evidence type="ECO:0000313" key="17">
    <source>
        <dbReference type="EMBL" id="RSU05896.1"/>
    </source>
</evidence>
<comment type="caution">
    <text evidence="17">The sequence shown here is derived from an EMBL/GenBank/DDBJ whole genome shotgun (WGS) entry which is preliminary data.</text>
</comment>
<keyword evidence="9 13" id="KW-0067">ATP-binding</keyword>
<comment type="subcellular location">
    <subcellularLocation>
        <location evidence="2 13">Cell membrane</location>
        <topology evidence="2 13">Multi-pass membrane protein</topology>
    </subcellularLocation>
</comment>
<evidence type="ECO:0000256" key="15">
    <source>
        <dbReference type="SAM" id="Phobius"/>
    </source>
</evidence>
<keyword evidence="14" id="KW-0175">Coiled coil</keyword>
<dbReference type="Pfam" id="PF02518">
    <property type="entry name" value="HATPase_c"/>
    <property type="match status" value="1"/>
</dbReference>
<dbReference type="Pfam" id="PF07730">
    <property type="entry name" value="HisKA_3"/>
    <property type="match status" value="1"/>
</dbReference>
<evidence type="ECO:0000256" key="8">
    <source>
        <dbReference type="ARBA" id="ARBA00022777"/>
    </source>
</evidence>
<dbReference type="PROSITE" id="PS50109">
    <property type="entry name" value="HIS_KIN"/>
    <property type="match status" value="1"/>
</dbReference>
<dbReference type="AlphaFoldDB" id="A0A430AEN0"/>
<evidence type="ECO:0000256" key="9">
    <source>
        <dbReference type="ARBA" id="ARBA00022840"/>
    </source>
</evidence>
<keyword evidence="5 13" id="KW-0808">Transferase</keyword>
<dbReference type="PIRSF" id="PIRSF037431">
    <property type="entry name" value="STHK_LiaS"/>
    <property type="match status" value="1"/>
</dbReference>
<protein>
    <recommendedName>
        <fullName evidence="13">Sensor histidine kinase</fullName>
        <ecNumber evidence="13">2.7.13.3</ecNumber>
    </recommendedName>
</protein>
<dbReference type="GO" id="GO:0005886">
    <property type="term" value="C:plasma membrane"/>
    <property type="evidence" value="ECO:0007669"/>
    <property type="project" value="UniProtKB-SubCell"/>
</dbReference>
<evidence type="ECO:0000256" key="5">
    <source>
        <dbReference type="ARBA" id="ARBA00022679"/>
    </source>
</evidence>
<keyword evidence="11 13" id="KW-0902">Two-component regulatory system</keyword>
<reference evidence="17 18" key="1">
    <citation type="submission" date="2017-05" db="EMBL/GenBank/DDBJ databases">
        <title>Vagococcus spp. assemblies.</title>
        <authorList>
            <person name="Gulvik C.A."/>
        </authorList>
    </citation>
    <scope>NUCLEOTIDE SEQUENCE [LARGE SCALE GENOMIC DNA]</scope>
    <source>
        <strain evidence="17 18">DSM 24756</strain>
    </source>
</reference>
<dbReference type="GO" id="GO:0046983">
    <property type="term" value="F:protein dimerization activity"/>
    <property type="evidence" value="ECO:0007669"/>
    <property type="project" value="InterPro"/>
</dbReference>
<dbReference type="InterPro" id="IPR050482">
    <property type="entry name" value="Sensor_HK_TwoCompSys"/>
</dbReference>
<evidence type="ECO:0000256" key="3">
    <source>
        <dbReference type="ARBA" id="ARBA00022475"/>
    </source>
</evidence>
<comment type="catalytic activity">
    <reaction evidence="1 13">
        <text>ATP + protein L-histidine = ADP + protein N-phospho-L-histidine.</text>
        <dbReference type="EC" id="2.7.13.3"/>
    </reaction>
</comment>
<dbReference type="Gene3D" id="3.30.565.10">
    <property type="entry name" value="Histidine kinase-like ATPase, C-terminal domain"/>
    <property type="match status" value="1"/>
</dbReference>
<keyword evidence="7 13" id="KW-0547">Nucleotide-binding</keyword>
<evidence type="ECO:0000256" key="14">
    <source>
        <dbReference type="SAM" id="Coils"/>
    </source>
</evidence>
<evidence type="ECO:0000256" key="6">
    <source>
        <dbReference type="ARBA" id="ARBA00022692"/>
    </source>
</evidence>
<name>A0A430AEN0_9ENTE</name>
<evidence type="ECO:0000256" key="4">
    <source>
        <dbReference type="ARBA" id="ARBA00022553"/>
    </source>
</evidence>
<dbReference type="InterPro" id="IPR003594">
    <property type="entry name" value="HATPase_dom"/>
</dbReference>
<accession>A0A430AEN0</accession>
<evidence type="ECO:0000313" key="18">
    <source>
        <dbReference type="Proteomes" id="UP000288669"/>
    </source>
</evidence>
<dbReference type="InterPro" id="IPR011712">
    <property type="entry name" value="Sig_transdc_His_kin_sub3_dim/P"/>
</dbReference>
<feature type="transmembrane region" description="Helical" evidence="15">
    <location>
        <begin position="12"/>
        <end position="32"/>
    </location>
</feature>
<keyword evidence="4" id="KW-0597">Phosphoprotein</keyword>
<keyword evidence="12 13" id="KW-0472">Membrane</keyword>
<dbReference type="InterPro" id="IPR017202">
    <property type="entry name" value="LiaS/VraS"/>
</dbReference>
<dbReference type="Gene3D" id="1.20.5.1930">
    <property type="match status" value="1"/>
</dbReference>
<dbReference type="EC" id="2.7.13.3" evidence="13"/>
<evidence type="ECO:0000256" key="10">
    <source>
        <dbReference type="ARBA" id="ARBA00022989"/>
    </source>
</evidence>
<dbReference type="GO" id="GO:0000155">
    <property type="term" value="F:phosphorelay sensor kinase activity"/>
    <property type="evidence" value="ECO:0007669"/>
    <property type="project" value="UniProtKB-UniRule"/>
</dbReference>
<dbReference type="RefSeq" id="WP_126826861.1">
    <property type="nucleotide sequence ID" value="NZ_JBHLWU010000004.1"/>
</dbReference>